<gene>
    <name evidence="2" type="ORF">BO71DRAFT_23397</name>
</gene>
<keyword evidence="3" id="KW-1185">Reference proteome</keyword>
<sequence length="106" mass="11290">MPALKLGRVGLARLPLVRVASCWIAGVNLESNTTMYSLAALLQLFHQSSRLSAVLPGHVAVFECMEDQEAQVGSSVASRSGVRCFSSSSSSSSNRRNSNRSSSSSR</sequence>
<evidence type="ECO:0000313" key="3">
    <source>
        <dbReference type="Proteomes" id="UP000247810"/>
    </source>
</evidence>
<organism evidence="2 3">
    <name type="scientific">Aspergillus ellipticus CBS 707.79</name>
    <dbReference type="NCBI Taxonomy" id="1448320"/>
    <lineage>
        <taxon>Eukaryota</taxon>
        <taxon>Fungi</taxon>
        <taxon>Dikarya</taxon>
        <taxon>Ascomycota</taxon>
        <taxon>Pezizomycotina</taxon>
        <taxon>Eurotiomycetes</taxon>
        <taxon>Eurotiomycetidae</taxon>
        <taxon>Eurotiales</taxon>
        <taxon>Aspergillaceae</taxon>
        <taxon>Aspergillus</taxon>
        <taxon>Aspergillus subgen. Circumdati</taxon>
    </lineage>
</organism>
<dbReference type="Proteomes" id="UP000247810">
    <property type="component" value="Unassembled WGS sequence"/>
</dbReference>
<feature type="region of interest" description="Disordered" evidence="1">
    <location>
        <begin position="74"/>
        <end position="106"/>
    </location>
</feature>
<dbReference type="VEuPathDB" id="FungiDB:BO71DRAFT_23397"/>
<reference evidence="2 3" key="1">
    <citation type="submission" date="2018-02" db="EMBL/GenBank/DDBJ databases">
        <title>The genomes of Aspergillus section Nigri reveals drivers in fungal speciation.</title>
        <authorList>
            <consortium name="DOE Joint Genome Institute"/>
            <person name="Vesth T.C."/>
            <person name="Nybo J."/>
            <person name="Theobald S."/>
            <person name="Brandl J."/>
            <person name="Frisvad J.C."/>
            <person name="Nielsen K.F."/>
            <person name="Lyhne E.K."/>
            <person name="Kogle M.E."/>
            <person name="Kuo A."/>
            <person name="Riley R."/>
            <person name="Clum A."/>
            <person name="Nolan M."/>
            <person name="Lipzen A."/>
            <person name="Salamov A."/>
            <person name="Henrissat B."/>
            <person name="Wiebenga A."/>
            <person name="De vries R.P."/>
            <person name="Grigoriev I.V."/>
            <person name="Mortensen U.H."/>
            <person name="Andersen M.R."/>
            <person name="Baker S.E."/>
        </authorList>
    </citation>
    <scope>NUCLEOTIDE SEQUENCE [LARGE SCALE GENOMIC DNA]</scope>
    <source>
        <strain evidence="2 3">CBS 707.79</strain>
    </source>
</reference>
<accession>A0A319DX80</accession>
<evidence type="ECO:0000313" key="2">
    <source>
        <dbReference type="EMBL" id="PYH98787.1"/>
    </source>
</evidence>
<evidence type="ECO:0000256" key="1">
    <source>
        <dbReference type="SAM" id="MobiDB-lite"/>
    </source>
</evidence>
<name>A0A319DX80_9EURO</name>
<dbReference type="AlphaFoldDB" id="A0A319DX80"/>
<proteinExistence type="predicted"/>
<dbReference type="EMBL" id="KZ825808">
    <property type="protein sequence ID" value="PYH98787.1"/>
    <property type="molecule type" value="Genomic_DNA"/>
</dbReference>
<protein>
    <submittedName>
        <fullName evidence="2">Uncharacterized protein</fullName>
    </submittedName>
</protein>